<keyword evidence="2" id="KW-1185">Reference proteome</keyword>
<evidence type="ECO:0000313" key="2">
    <source>
        <dbReference type="Proteomes" id="UP001056610"/>
    </source>
</evidence>
<accession>A0ABY4QHN9</accession>
<proteinExistence type="predicted"/>
<reference evidence="1" key="1">
    <citation type="submission" date="2022-05" db="EMBL/GenBank/DDBJ databases">
        <title>A methanotrophic Mycobacterium dominates a cave microbial ecosystem.</title>
        <authorList>
            <person name="Van Spanning R.J.M."/>
            <person name="Guan Q."/>
            <person name="Melkonian C."/>
            <person name="Gallant J."/>
            <person name="Polerecky L."/>
            <person name="Flot J.-F."/>
            <person name="Brandt B.W."/>
            <person name="Braster M."/>
            <person name="Iturbe Espinoza P."/>
            <person name="Aerts J."/>
            <person name="Meima-Franke M."/>
            <person name="Piersma S.R."/>
            <person name="Bunduc C."/>
            <person name="Ummels R."/>
            <person name="Pain A."/>
            <person name="Fleming E.J."/>
            <person name="van der Wel N."/>
            <person name="Gherman V.D."/>
            <person name="Sarbu S.M."/>
            <person name="Bodelier P.L.E."/>
            <person name="Bitter W."/>
        </authorList>
    </citation>
    <scope>NUCLEOTIDE SEQUENCE</scope>
    <source>
        <strain evidence="1">Sulfur Cave</strain>
    </source>
</reference>
<dbReference type="EMBL" id="CP097320">
    <property type="protein sequence ID" value="UQX10379.1"/>
    <property type="molecule type" value="Genomic_DNA"/>
</dbReference>
<protein>
    <recommendedName>
        <fullName evidence="3">Transposase</fullName>
    </recommendedName>
</protein>
<gene>
    <name evidence="1" type="ORF">M5I08_20000</name>
</gene>
<evidence type="ECO:0000313" key="1">
    <source>
        <dbReference type="EMBL" id="UQX10379.1"/>
    </source>
</evidence>
<sequence length="127" mass="14718">MGAVRRRRDELVGSLKGKPGLRRLLRRTPTGRLRIDRATAACEAHYDGKWLLRTSVPTDLRAHVQLCWLALLLIHAEIRTGDTWRNLRHELDRMHLVTLATADGHRRGHARAICRALLWCCESWVLW</sequence>
<name>A0ABY4QHN9_9MYCO</name>
<evidence type="ECO:0008006" key="3">
    <source>
        <dbReference type="Google" id="ProtNLM"/>
    </source>
</evidence>
<dbReference type="RefSeq" id="WP_219068107.1">
    <property type="nucleotide sequence ID" value="NZ_CAJUXY010000030.1"/>
</dbReference>
<organism evidence="1 2">
    <name type="scientific">Candidatus Mycobacterium methanotrophicum</name>
    <dbReference type="NCBI Taxonomy" id="2943498"/>
    <lineage>
        <taxon>Bacteria</taxon>
        <taxon>Bacillati</taxon>
        <taxon>Actinomycetota</taxon>
        <taxon>Actinomycetes</taxon>
        <taxon>Mycobacteriales</taxon>
        <taxon>Mycobacteriaceae</taxon>
        <taxon>Mycobacterium</taxon>
    </lineage>
</organism>
<dbReference type="Proteomes" id="UP001056610">
    <property type="component" value="Chromosome"/>
</dbReference>